<evidence type="ECO:0000313" key="3">
    <source>
        <dbReference type="EMBL" id="AAZ97769.1"/>
    </source>
</evidence>
<dbReference type="HOGENOM" id="CLU_1884842_0_0_4"/>
<dbReference type="EMBL" id="CP000116">
    <property type="protein sequence ID" value="AAZ97769.1"/>
    <property type="molecule type" value="Genomic_DNA"/>
</dbReference>
<name>Q3SHW4_THIDA</name>
<evidence type="ECO:0000313" key="4">
    <source>
        <dbReference type="Proteomes" id="UP000008291"/>
    </source>
</evidence>
<accession>Q3SHW4</accession>
<feature type="region of interest" description="Disordered" evidence="1">
    <location>
        <begin position="98"/>
        <end position="135"/>
    </location>
</feature>
<reference evidence="3 4" key="1">
    <citation type="journal article" date="2006" name="J. Bacteriol.">
        <title>The genome sequence of the obligately chemolithoautotrophic, facultatively anaerobic bacterium Thiobacillus denitrificans.</title>
        <authorList>
            <person name="Beller H.R."/>
            <person name="Chain P.S."/>
            <person name="Letain T.E."/>
            <person name="Chakicherla A."/>
            <person name="Larimer F.W."/>
            <person name="Richardson P.M."/>
            <person name="Coleman M.A."/>
            <person name="Wood A.P."/>
            <person name="Kelly D.P."/>
        </authorList>
    </citation>
    <scope>NUCLEOTIDE SEQUENCE [LARGE SCALE GENOMIC DNA]</scope>
    <source>
        <strain evidence="3 4">ATCC 25259</strain>
    </source>
</reference>
<organism evidence="3 4">
    <name type="scientific">Thiobacillus denitrificans (strain ATCC 25259 / T1)</name>
    <dbReference type="NCBI Taxonomy" id="292415"/>
    <lineage>
        <taxon>Bacteria</taxon>
        <taxon>Pseudomonadati</taxon>
        <taxon>Pseudomonadota</taxon>
        <taxon>Betaproteobacteria</taxon>
        <taxon>Nitrosomonadales</taxon>
        <taxon>Thiobacillaceae</taxon>
        <taxon>Thiobacillus</taxon>
    </lineage>
</organism>
<keyword evidence="2" id="KW-0472">Membrane</keyword>
<sequence>MASTSLDFGVSVMVVVLMLVSFCLQNCRIRRFWSPGFLLRRWLVSCLPALPSFVSSFALATGLDGLAGDARGRGINVGPPGAGFFAPGGPIVLCRESPLQGDDTGHGALKAGGSLPARATGHGAAPVPRQPGYGR</sequence>
<protein>
    <submittedName>
        <fullName evidence="3">Uncharacterized protein</fullName>
    </submittedName>
</protein>
<evidence type="ECO:0000256" key="1">
    <source>
        <dbReference type="SAM" id="MobiDB-lite"/>
    </source>
</evidence>
<dbReference type="Proteomes" id="UP000008291">
    <property type="component" value="Chromosome"/>
</dbReference>
<dbReference type="AlphaFoldDB" id="Q3SHW4"/>
<keyword evidence="4" id="KW-1185">Reference proteome</keyword>
<dbReference type="STRING" id="292415.Tbd_1816"/>
<dbReference type="KEGG" id="tbd:Tbd_1816"/>
<proteinExistence type="predicted"/>
<gene>
    <name evidence="3" type="ordered locus">Tbd_1816</name>
</gene>
<keyword evidence="2" id="KW-0812">Transmembrane</keyword>
<evidence type="ECO:0000256" key="2">
    <source>
        <dbReference type="SAM" id="Phobius"/>
    </source>
</evidence>
<feature type="transmembrane region" description="Helical" evidence="2">
    <location>
        <begin position="6"/>
        <end position="24"/>
    </location>
</feature>
<keyword evidence="2" id="KW-1133">Transmembrane helix</keyword>